<sequence length="79" mass="8838">MRNRPRWLTLWTMSVVVAVNPIPTPASDELSDSAWVGLRIFTRILYTITPPTAIIITITIAIAIAIVITTLTFLYITTH</sequence>
<dbReference type="AlphaFoldDB" id="A0A7U2MUB3"/>
<keyword evidence="1" id="KW-0812">Transmembrane</keyword>
<feature type="signal peptide" evidence="2">
    <location>
        <begin position="1"/>
        <end position="18"/>
    </location>
</feature>
<protein>
    <submittedName>
        <fullName evidence="3">Uncharacterized protein</fullName>
    </submittedName>
</protein>
<keyword evidence="1" id="KW-0472">Membrane</keyword>
<feature type="transmembrane region" description="Helical" evidence="1">
    <location>
        <begin position="52"/>
        <end position="76"/>
    </location>
</feature>
<evidence type="ECO:0000256" key="1">
    <source>
        <dbReference type="SAM" id="Phobius"/>
    </source>
</evidence>
<accession>A0A7U2MUB3</accession>
<name>A0A7U2MUB3_ASPFN</name>
<dbReference type="VEuPathDB" id="FungiDB:F9C07_3788"/>
<evidence type="ECO:0000256" key="2">
    <source>
        <dbReference type="SAM" id="SignalP"/>
    </source>
</evidence>
<organism evidence="3 4">
    <name type="scientific">Aspergillus flavus (strain ATCC 200026 / FGSC A1120 / IAM 13836 / NRRL 3357 / JCM 12722 / SRRC 167)</name>
    <dbReference type="NCBI Taxonomy" id="332952"/>
    <lineage>
        <taxon>Eukaryota</taxon>
        <taxon>Fungi</taxon>
        <taxon>Dikarya</taxon>
        <taxon>Ascomycota</taxon>
        <taxon>Pezizomycotina</taxon>
        <taxon>Eurotiomycetes</taxon>
        <taxon>Eurotiomycetidae</taxon>
        <taxon>Eurotiales</taxon>
        <taxon>Aspergillaceae</taxon>
        <taxon>Aspergillus</taxon>
        <taxon>Aspergillus subgen. Circumdati</taxon>
    </lineage>
</organism>
<keyword evidence="1" id="KW-1133">Transmembrane helix</keyword>
<proteinExistence type="predicted"/>
<feature type="chain" id="PRO_5030583586" evidence="2">
    <location>
        <begin position="19"/>
        <end position="79"/>
    </location>
</feature>
<dbReference type="Proteomes" id="UP000596276">
    <property type="component" value="Chromosome 4"/>
</dbReference>
<evidence type="ECO:0000313" key="4">
    <source>
        <dbReference type="Proteomes" id="UP000596276"/>
    </source>
</evidence>
<reference evidence="4" key="1">
    <citation type="journal article" date="2021" name="G3 (Bethesda)">
        <title>Chromosome assembled and annotated genome sequence of Aspergillus flavus NRRL 3357.</title>
        <authorList>
            <person name="Skerker J.M."/>
            <person name="Pianalto K.M."/>
            <person name="Mondo S.J."/>
            <person name="Yang K."/>
            <person name="Arkin A.P."/>
            <person name="Keller N.P."/>
            <person name="Grigoriev I.V."/>
            <person name="Louise Glass N.L."/>
        </authorList>
    </citation>
    <scope>NUCLEOTIDE SEQUENCE [LARGE SCALE GENOMIC DNA]</scope>
    <source>
        <strain evidence="4">ATCC 200026 / FGSC A1120 / IAM 13836 / NRRL 3357 / JCM 12722 / SRRC 167</strain>
    </source>
</reference>
<dbReference type="EMBL" id="CP044618">
    <property type="protein sequence ID" value="QRD89993.1"/>
    <property type="molecule type" value="Genomic_DNA"/>
</dbReference>
<evidence type="ECO:0000313" key="3">
    <source>
        <dbReference type="EMBL" id="QRD89993.1"/>
    </source>
</evidence>
<keyword evidence="4" id="KW-1185">Reference proteome</keyword>
<gene>
    <name evidence="3" type="ORF">F9C07_3788</name>
</gene>
<keyword evidence="2" id="KW-0732">Signal</keyword>